<protein>
    <recommendedName>
        <fullName evidence="4">Lipoprotein LpqS</fullName>
    </recommendedName>
</protein>
<gene>
    <name evidence="2" type="ORF">AWC07_09920</name>
</gene>
<accession>A0A1X1VCT9</accession>
<organism evidence="2 3">
    <name type="scientific">Mycobacterium gastri</name>
    <dbReference type="NCBI Taxonomy" id="1777"/>
    <lineage>
        <taxon>Bacteria</taxon>
        <taxon>Bacillati</taxon>
        <taxon>Actinomycetota</taxon>
        <taxon>Actinomycetes</taxon>
        <taxon>Mycobacteriales</taxon>
        <taxon>Mycobacteriaceae</taxon>
        <taxon>Mycobacterium</taxon>
    </lineage>
</organism>
<dbReference type="Pfam" id="PF26327">
    <property type="entry name" value="LpqS"/>
    <property type="match status" value="1"/>
</dbReference>
<keyword evidence="3" id="KW-1185">Reference proteome</keyword>
<evidence type="ECO:0000313" key="2">
    <source>
        <dbReference type="EMBL" id="ORV66885.1"/>
    </source>
</evidence>
<proteinExistence type="predicted"/>
<comment type="caution">
    <text evidence="2">The sequence shown here is derived from an EMBL/GenBank/DDBJ whole genome shotgun (WGS) entry which is preliminary data.</text>
</comment>
<dbReference type="AlphaFoldDB" id="A0A1X1VCT9"/>
<dbReference type="Proteomes" id="UP000193738">
    <property type="component" value="Unassembled WGS sequence"/>
</dbReference>
<reference evidence="2 3" key="1">
    <citation type="submission" date="2016-01" db="EMBL/GenBank/DDBJ databases">
        <title>The new phylogeny of the genus Mycobacterium.</title>
        <authorList>
            <person name="Tarcisio F."/>
            <person name="Conor M."/>
            <person name="Antonella G."/>
            <person name="Elisabetta G."/>
            <person name="Giulia F.S."/>
            <person name="Sara T."/>
            <person name="Anna F."/>
            <person name="Clotilde B."/>
            <person name="Roberto B."/>
            <person name="Veronica D.S."/>
            <person name="Fabio R."/>
            <person name="Monica P."/>
            <person name="Olivier J."/>
            <person name="Enrico T."/>
            <person name="Nicola S."/>
        </authorList>
    </citation>
    <scope>NUCLEOTIDE SEQUENCE [LARGE SCALE GENOMIC DNA]</scope>
    <source>
        <strain evidence="2 3">DSM 43505</strain>
    </source>
</reference>
<feature type="transmembrane region" description="Helical" evidence="1">
    <location>
        <begin position="53"/>
        <end position="73"/>
    </location>
</feature>
<evidence type="ECO:0008006" key="4">
    <source>
        <dbReference type="Google" id="ProtNLM"/>
    </source>
</evidence>
<keyword evidence="1" id="KW-0812">Transmembrane</keyword>
<keyword evidence="1" id="KW-0472">Membrane</keyword>
<dbReference type="STRING" id="1777.AWC07_09920"/>
<dbReference type="EMBL" id="LQOX01000115">
    <property type="protein sequence ID" value="ORV66885.1"/>
    <property type="molecule type" value="Genomic_DNA"/>
</dbReference>
<name>A0A1X1VCT9_MYCGS</name>
<evidence type="ECO:0000256" key="1">
    <source>
        <dbReference type="SAM" id="Phobius"/>
    </source>
</evidence>
<keyword evidence="1" id="KW-1133">Transmembrane helix</keyword>
<sequence>MMHSEPHRPHQPHALLSSVGGEFAVNIDHAHLIDGSLTECHDVFATAILPRSAAALVGLGVVATVVAITASLADVVRPAGRGPPPLGPADTGRGLLTRFCQLRR</sequence>
<evidence type="ECO:0000313" key="3">
    <source>
        <dbReference type="Proteomes" id="UP000193738"/>
    </source>
</evidence>
<dbReference type="InterPro" id="IPR058714">
    <property type="entry name" value="LpqS"/>
</dbReference>